<proteinExistence type="predicted"/>
<dbReference type="AlphaFoldDB" id="A0A2C9A0X5"/>
<name>A0A2C9A0X5_9MICO</name>
<feature type="region of interest" description="Disordered" evidence="1">
    <location>
        <begin position="57"/>
        <end position="78"/>
    </location>
</feature>
<keyword evidence="3" id="KW-1185">Reference proteome</keyword>
<dbReference type="Proteomes" id="UP000219440">
    <property type="component" value="Unassembled WGS sequence"/>
</dbReference>
<organism evidence="2 3">
    <name type="scientific">Salinibacterium xinjiangense</name>
    <dbReference type="NCBI Taxonomy" id="386302"/>
    <lineage>
        <taxon>Bacteria</taxon>
        <taxon>Bacillati</taxon>
        <taxon>Actinomycetota</taxon>
        <taxon>Actinomycetes</taxon>
        <taxon>Micrococcales</taxon>
        <taxon>Microbacteriaceae</taxon>
        <taxon>Salinibacterium</taxon>
    </lineage>
</organism>
<protein>
    <submittedName>
        <fullName evidence="2">Uncharacterized protein</fullName>
    </submittedName>
</protein>
<evidence type="ECO:0000313" key="3">
    <source>
        <dbReference type="Proteomes" id="UP000219440"/>
    </source>
</evidence>
<sequence length="78" mass="8934">MGKEKKEPWWDRLNRRLFPYIGPPPLGPYNEAPLPPTAQEACPLCGQEMSIHTFVRTQDHSSTRMSCPRPVVRESGEQ</sequence>
<evidence type="ECO:0000256" key="1">
    <source>
        <dbReference type="SAM" id="MobiDB-lite"/>
    </source>
</evidence>
<reference evidence="2 3" key="1">
    <citation type="submission" date="2017-09" db="EMBL/GenBank/DDBJ databases">
        <authorList>
            <person name="Ehlers B."/>
            <person name="Leendertz F.H."/>
        </authorList>
    </citation>
    <scope>NUCLEOTIDE SEQUENCE [LARGE SCALE GENOMIC DNA]</scope>
    <source>
        <strain evidence="2 3">CGMCC 1.05381</strain>
    </source>
</reference>
<gene>
    <name evidence="2" type="ORF">SAMN06296378_2546</name>
</gene>
<evidence type="ECO:0000313" key="2">
    <source>
        <dbReference type="EMBL" id="SOE72577.1"/>
    </source>
</evidence>
<accession>A0A2C9A0X5</accession>
<dbReference type="EMBL" id="OCST01000005">
    <property type="protein sequence ID" value="SOE72577.1"/>
    <property type="molecule type" value="Genomic_DNA"/>
</dbReference>